<reference evidence="3 4" key="1">
    <citation type="submission" date="2022-03" db="EMBL/GenBank/DDBJ databases">
        <title>Pseudonocardia alaer sp. nov., a novel actinomycete isolated from reed forest soil.</title>
        <authorList>
            <person name="Wang L."/>
        </authorList>
    </citation>
    <scope>NUCLEOTIDE SEQUENCE [LARGE SCALE GENOMIC DNA]</scope>
    <source>
        <strain evidence="3 4">Y-16303</strain>
    </source>
</reference>
<organism evidence="3 4">
    <name type="scientific">Pseudonocardia alaniniphila</name>
    <dbReference type="NCBI Taxonomy" id="75291"/>
    <lineage>
        <taxon>Bacteria</taxon>
        <taxon>Bacillati</taxon>
        <taxon>Actinomycetota</taxon>
        <taxon>Actinomycetes</taxon>
        <taxon>Pseudonocardiales</taxon>
        <taxon>Pseudonocardiaceae</taxon>
        <taxon>Pseudonocardia</taxon>
    </lineage>
</organism>
<dbReference type="PANTHER" id="PTHR46825">
    <property type="entry name" value="D-ALANYL-D-ALANINE-CARBOXYPEPTIDASE/ENDOPEPTIDASE AMPH"/>
    <property type="match status" value="1"/>
</dbReference>
<evidence type="ECO:0000256" key="1">
    <source>
        <dbReference type="SAM" id="SignalP"/>
    </source>
</evidence>
<accession>A0ABS9TGS5</accession>
<feature type="domain" description="Beta-lactamase-related" evidence="2">
    <location>
        <begin position="52"/>
        <end position="370"/>
    </location>
</feature>
<dbReference type="InterPro" id="IPR012338">
    <property type="entry name" value="Beta-lactam/transpept-like"/>
</dbReference>
<dbReference type="SUPFAM" id="SSF56601">
    <property type="entry name" value="beta-lactamase/transpeptidase-like"/>
    <property type="match status" value="1"/>
</dbReference>
<dbReference type="Pfam" id="PF00144">
    <property type="entry name" value="Beta-lactamase"/>
    <property type="match status" value="1"/>
</dbReference>
<gene>
    <name evidence="3" type="ORF">MMF94_18820</name>
</gene>
<protein>
    <submittedName>
        <fullName evidence="3">Beta-lactamase family protein</fullName>
    </submittedName>
</protein>
<keyword evidence="1" id="KW-0732">Signal</keyword>
<proteinExistence type="predicted"/>
<feature type="chain" id="PRO_5046112831" evidence="1">
    <location>
        <begin position="24"/>
        <end position="390"/>
    </location>
</feature>
<dbReference type="EMBL" id="JAKXMK010000015">
    <property type="protein sequence ID" value="MCH6167745.1"/>
    <property type="molecule type" value="Genomic_DNA"/>
</dbReference>
<dbReference type="Gene3D" id="3.40.710.10">
    <property type="entry name" value="DD-peptidase/beta-lactamase superfamily"/>
    <property type="match status" value="1"/>
</dbReference>
<keyword evidence="4" id="KW-1185">Reference proteome</keyword>
<comment type="caution">
    <text evidence="3">The sequence shown here is derived from an EMBL/GenBank/DDBJ whole genome shotgun (WGS) entry which is preliminary data.</text>
</comment>
<evidence type="ECO:0000313" key="3">
    <source>
        <dbReference type="EMBL" id="MCH6167745.1"/>
    </source>
</evidence>
<sequence length="390" mass="40424">MGRSCRSFAVLVALLALVGACTTSPGGGSGLVPLEPVDAGSPFAPATAAEIERIVHDQMRAGAVPGMAVGVWVPGRGRLVQGYGVSDVATGSAFALTDHVRIASITKTFTATATLMLVDQGKLALDDRLQSFVPGIPNGRDITVRQLLNMTAGVYDYTRSPEFKASFDVDPLAPFPVDQILAILRSRPAAFTPGRPGAWQYSDSNYILLGQIIENVTGEPAGTFIQREIVDALGLPGTSYPTSPEIPPPASRGYMIVPPGAPERDVTALDPAVAGTAGAMISTVAGLRAWAGALAAGTLLSPAAHAEQMAVVNTRLSPPLQIGYGAGVIDINGFVGHNGAIYGFTTAMFQLPETGATIVVVANKASNVDGVGLETFLQIAKLLYPERFAA</sequence>
<evidence type="ECO:0000313" key="4">
    <source>
        <dbReference type="Proteomes" id="UP001299970"/>
    </source>
</evidence>
<name>A0ABS9TGS5_9PSEU</name>
<dbReference type="InterPro" id="IPR050491">
    <property type="entry name" value="AmpC-like"/>
</dbReference>
<feature type="signal peptide" evidence="1">
    <location>
        <begin position="1"/>
        <end position="23"/>
    </location>
</feature>
<evidence type="ECO:0000259" key="2">
    <source>
        <dbReference type="Pfam" id="PF00144"/>
    </source>
</evidence>
<dbReference type="RefSeq" id="WP_241038241.1">
    <property type="nucleotide sequence ID" value="NZ_BAAAJF010000019.1"/>
</dbReference>
<dbReference type="InterPro" id="IPR001466">
    <property type="entry name" value="Beta-lactam-related"/>
</dbReference>
<dbReference type="Proteomes" id="UP001299970">
    <property type="component" value="Unassembled WGS sequence"/>
</dbReference>
<dbReference type="PROSITE" id="PS51257">
    <property type="entry name" value="PROKAR_LIPOPROTEIN"/>
    <property type="match status" value="1"/>
</dbReference>
<dbReference type="PANTHER" id="PTHR46825:SF7">
    <property type="entry name" value="D-ALANYL-D-ALANINE CARBOXYPEPTIDASE"/>
    <property type="match status" value="1"/>
</dbReference>